<name>A0ABX9XTK3_9PAST</name>
<feature type="domain" description="EamA" evidence="9">
    <location>
        <begin position="151"/>
        <end position="278"/>
    </location>
</feature>
<dbReference type="SUPFAM" id="SSF103481">
    <property type="entry name" value="Multidrug resistance efflux transporter EmrE"/>
    <property type="match status" value="2"/>
</dbReference>
<feature type="transmembrane region" description="Helical" evidence="8">
    <location>
        <begin position="208"/>
        <end position="228"/>
    </location>
</feature>
<keyword evidence="11" id="KW-1185">Reference proteome</keyword>
<gene>
    <name evidence="10" type="ORF">EDC49_0118</name>
</gene>
<feature type="transmembrane region" description="Helical" evidence="8">
    <location>
        <begin position="127"/>
        <end position="143"/>
    </location>
</feature>
<keyword evidence="3" id="KW-0813">Transport</keyword>
<feature type="transmembrane region" description="Helical" evidence="8">
    <location>
        <begin position="178"/>
        <end position="196"/>
    </location>
</feature>
<evidence type="ECO:0000256" key="2">
    <source>
        <dbReference type="ARBA" id="ARBA00007362"/>
    </source>
</evidence>
<evidence type="ECO:0000256" key="3">
    <source>
        <dbReference type="ARBA" id="ARBA00022448"/>
    </source>
</evidence>
<protein>
    <submittedName>
        <fullName evidence="10">Chloramphenicol-sensitive protein RarD</fullName>
    </submittedName>
</protein>
<dbReference type="EMBL" id="RKQT01000001">
    <property type="protein sequence ID" value="RPE95743.1"/>
    <property type="molecule type" value="Genomic_DNA"/>
</dbReference>
<feature type="transmembrane region" description="Helical" evidence="8">
    <location>
        <begin position="235"/>
        <end position="256"/>
    </location>
</feature>
<keyword evidence="7 8" id="KW-0472">Membrane</keyword>
<feature type="domain" description="EamA" evidence="9">
    <location>
        <begin position="3"/>
        <end position="139"/>
    </location>
</feature>
<feature type="transmembrane region" description="Helical" evidence="8">
    <location>
        <begin position="262"/>
        <end position="283"/>
    </location>
</feature>
<dbReference type="InterPro" id="IPR037185">
    <property type="entry name" value="EmrE-like"/>
</dbReference>
<comment type="subcellular location">
    <subcellularLocation>
        <location evidence="1">Cell membrane</location>
        <topology evidence="1">Multi-pass membrane protein</topology>
    </subcellularLocation>
</comment>
<evidence type="ECO:0000256" key="5">
    <source>
        <dbReference type="ARBA" id="ARBA00022692"/>
    </source>
</evidence>
<feature type="transmembrane region" description="Helical" evidence="8">
    <location>
        <begin position="98"/>
        <end position="120"/>
    </location>
</feature>
<evidence type="ECO:0000256" key="8">
    <source>
        <dbReference type="SAM" id="Phobius"/>
    </source>
</evidence>
<dbReference type="NCBIfam" id="TIGR00688">
    <property type="entry name" value="rarD"/>
    <property type="match status" value="1"/>
</dbReference>
<organism evidence="10 11">
    <name type="scientific">Frederiksenia canicola</name>
    <dbReference type="NCBI Taxonomy" id="123824"/>
    <lineage>
        <taxon>Bacteria</taxon>
        <taxon>Pseudomonadati</taxon>
        <taxon>Pseudomonadota</taxon>
        <taxon>Gammaproteobacteria</taxon>
        <taxon>Pasteurellales</taxon>
        <taxon>Pasteurellaceae</taxon>
        <taxon>Frederiksenia</taxon>
    </lineage>
</organism>
<proteinExistence type="inferred from homology"/>
<evidence type="ECO:0000313" key="10">
    <source>
        <dbReference type="EMBL" id="RPE95743.1"/>
    </source>
</evidence>
<keyword evidence="6 8" id="KW-1133">Transmembrane helix</keyword>
<dbReference type="InterPro" id="IPR000620">
    <property type="entry name" value="EamA_dom"/>
</dbReference>
<dbReference type="RefSeq" id="WP_123955680.1">
    <property type="nucleotide sequence ID" value="NZ_RKQT01000001.1"/>
</dbReference>
<evidence type="ECO:0000259" key="9">
    <source>
        <dbReference type="Pfam" id="PF00892"/>
    </source>
</evidence>
<comment type="similarity">
    <text evidence="2">Belongs to the EamA transporter family.</text>
</comment>
<feature type="transmembrane region" description="Helical" evidence="8">
    <location>
        <begin position="72"/>
        <end position="92"/>
    </location>
</feature>
<accession>A0ABX9XTK3</accession>
<sequence>MLKGVLLAILSNLLFGLGYYFAILFQPLTDMQMFGLRIVVVLPFILLAILLFSQQRAFKELLQKIRRKPPLVAVLLLLAANSGVQLWLFLWAPNNNQALQVSIGYLLLPIVSVALGKLVFKEQFTPLKWASLAFAVIGVGSNIWLSSAISWATFVAGFGYPIYIVLRRYFQINHLATLFVELLLCLPFALHFASQVDFSFVQSQNPQIYWYLALFGLVNGIAFMSYISSSNLLPMNILGMIGYLEPLVMLSISFAIGEVLEAKAYILMICLAISIFLLCLDGFRKRR</sequence>
<evidence type="ECO:0000256" key="4">
    <source>
        <dbReference type="ARBA" id="ARBA00022475"/>
    </source>
</evidence>
<feature type="transmembrane region" description="Helical" evidence="8">
    <location>
        <begin position="149"/>
        <end position="166"/>
    </location>
</feature>
<feature type="transmembrane region" description="Helical" evidence="8">
    <location>
        <begin position="34"/>
        <end position="52"/>
    </location>
</feature>
<comment type="caution">
    <text evidence="10">The sequence shown here is derived from an EMBL/GenBank/DDBJ whole genome shotgun (WGS) entry which is preliminary data.</text>
</comment>
<evidence type="ECO:0000256" key="7">
    <source>
        <dbReference type="ARBA" id="ARBA00023136"/>
    </source>
</evidence>
<dbReference type="Proteomes" id="UP000276901">
    <property type="component" value="Unassembled WGS sequence"/>
</dbReference>
<keyword evidence="4" id="KW-1003">Cell membrane</keyword>
<evidence type="ECO:0000256" key="1">
    <source>
        <dbReference type="ARBA" id="ARBA00004651"/>
    </source>
</evidence>
<dbReference type="Pfam" id="PF00892">
    <property type="entry name" value="EamA"/>
    <property type="match status" value="2"/>
</dbReference>
<reference evidence="10 11" key="1">
    <citation type="submission" date="2018-11" db="EMBL/GenBank/DDBJ databases">
        <title>Genomic Encyclopedia of Type Strains, Phase IV (KMG-IV): sequencing the most valuable type-strain genomes for metagenomic binning, comparative biology and taxonomic classification.</title>
        <authorList>
            <person name="Goeker M."/>
        </authorList>
    </citation>
    <scope>NUCLEOTIDE SEQUENCE [LARGE SCALE GENOMIC DNA]</scope>
    <source>
        <strain evidence="10 11">DSM 25797</strain>
    </source>
</reference>
<feature type="transmembrane region" description="Helical" evidence="8">
    <location>
        <begin position="7"/>
        <end position="28"/>
    </location>
</feature>
<dbReference type="InterPro" id="IPR004626">
    <property type="entry name" value="RarD"/>
</dbReference>
<evidence type="ECO:0000313" key="11">
    <source>
        <dbReference type="Proteomes" id="UP000276901"/>
    </source>
</evidence>
<evidence type="ECO:0000256" key="6">
    <source>
        <dbReference type="ARBA" id="ARBA00022989"/>
    </source>
</evidence>
<keyword evidence="5 8" id="KW-0812">Transmembrane</keyword>